<dbReference type="OrthoDB" id="9791779at2"/>
<dbReference type="SUPFAM" id="SSF53474">
    <property type="entry name" value="alpha/beta-Hydrolases"/>
    <property type="match status" value="1"/>
</dbReference>
<evidence type="ECO:0000313" key="4">
    <source>
        <dbReference type="Proteomes" id="UP000298284"/>
    </source>
</evidence>
<evidence type="ECO:0000256" key="1">
    <source>
        <dbReference type="ARBA" id="ARBA00022801"/>
    </source>
</evidence>
<accession>A0A4Z0MJR8</accession>
<organism evidence="3 4">
    <name type="scientific">Hymenobacter wooponensis</name>
    <dbReference type="NCBI Taxonomy" id="1525360"/>
    <lineage>
        <taxon>Bacteria</taxon>
        <taxon>Pseudomonadati</taxon>
        <taxon>Bacteroidota</taxon>
        <taxon>Cytophagia</taxon>
        <taxon>Cytophagales</taxon>
        <taxon>Hymenobacteraceae</taxon>
        <taxon>Hymenobacter</taxon>
    </lineage>
</organism>
<dbReference type="GO" id="GO:0016787">
    <property type="term" value="F:hydrolase activity"/>
    <property type="evidence" value="ECO:0007669"/>
    <property type="project" value="UniProtKB-KW"/>
</dbReference>
<gene>
    <name evidence="3" type="ORF">EU557_15145</name>
</gene>
<evidence type="ECO:0000259" key="2">
    <source>
        <dbReference type="Pfam" id="PF00561"/>
    </source>
</evidence>
<sequence length="236" mass="25836">MRQPILLLHGALATEAQLKPLARELSAFFAVHSFTFGGHGGRPVSPAGLSMQQCAAEVTEYLDAHGLDATHVFGYSLGGYAALAAALKAPERFRSITTLGTKFNWSPATAALETRLLDLATMQEKVPHYVQQLEQLHHPTPVAELLSATAQLMRGLGDSPILTPDNLSNLEVPVQVLVGELDKTAGVDPTRHFTDFMPRALFEIIMNTPHPLEKVNPDLLFSRILRFVETVEENHI</sequence>
<dbReference type="Pfam" id="PF00561">
    <property type="entry name" value="Abhydrolase_1"/>
    <property type="match status" value="1"/>
</dbReference>
<dbReference type="PANTHER" id="PTHR43798">
    <property type="entry name" value="MONOACYLGLYCEROL LIPASE"/>
    <property type="match status" value="1"/>
</dbReference>
<dbReference type="Proteomes" id="UP000298284">
    <property type="component" value="Unassembled WGS sequence"/>
</dbReference>
<dbReference type="Gene3D" id="3.40.50.1820">
    <property type="entry name" value="alpha/beta hydrolase"/>
    <property type="match status" value="1"/>
</dbReference>
<keyword evidence="1 3" id="KW-0378">Hydrolase</keyword>
<evidence type="ECO:0000313" key="3">
    <source>
        <dbReference type="EMBL" id="TGD79557.1"/>
    </source>
</evidence>
<dbReference type="AlphaFoldDB" id="A0A4Z0MJR8"/>
<proteinExistence type="predicted"/>
<name>A0A4Z0MJR8_9BACT</name>
<keyword evidence="4" id="KW-1185">Reference proteome</keyword>
<dbReference type="InterPro" id="IPR029058">
    <property type="entry name" value="AB_hydrolase_fold"/>
</dbReference>
<dbReference type="GO" id="GO:0016020">
    <property type="term" value="C:membrane"/>
    <property type="evidence" value="ECO:0007669"/>
    <property type="project" value="TreeGrafter"/>
</dbReference>
<dbReference type="EMBL" id="SRKZ01000004">
    <property type="protein sequence ID" value="TGD79557.1"/>
    <property type="molecule type" value="Genomic_DNA"/>
</dbReference>
<dbReference type="InterPro" id="IPR050266">
    <property type="entry name" value="AB_hydrolase_sf"/>
</dbReference>
<dbReference type="InterPro" id="IPR000073">
    <property type="entry name" value="AB_hydrolase_1"/>
</dbReference>
<protein>
    <submittedName>
        <fullName evidence="3">Alpha/beta hydrolase</fullName>
    </submittedName>
</protein>
<comment type="caution">
    <text evidence="3">The sequence shown here is derived from an EMBL/GenBank/DDBJ whole genome shotgun (WGS) entry which is preliminary data.</text>
</comment>
<dbReference type="RefSeq" id="WP_135531303.1">
    <property type="nucleotide sequence ID" value="NZ_SRKZ01000004.1"/>
</dbReference>
<reference evidence="3 4" key="1">
    <citation type="submission" date="2019-04" db="EMBL/GenBank/DDBJ databases">
        <authorList>
            <person name="Feng G."/>
            <person name="Zhang J."/>
            <person name="Zhu H."/>
        </authorList>
    </citation>
    <scope>NUCLEOTIDE SEQUENCE [LARGE SCALE GENOMIC DNA]</scope>
    <source>
        <strain evidence="3 4">JCM 19491</strain>
    </source>
</reference>
<dbReference type="PANTHER" id="PTHR43798:SF31">
    <property type="entry name" value="AB HYDROLASE SUPERFAMILY PROTEIN YCLE"/>
    <property type="match status" value="1"/>
</dbReference>
<feature type="domain" description="AB hydrolase-1" evidence="2">
    <location>
        <begin position="4"/>
        <end position="146"/>
    </location>
</feature>